<evidence type="ECO:0000313" key="5">
    <source>
        <dbReference type="Proteomes" id="UP001630127"/>
    </source>
</evidence>
<dbReference type="EMBL" id="JBJUIK010000004">
    <property type="protein sequence ID" value="KAL3529892.1"/>
    <property type="molecule type" value="Genomic_DNA"/>
</dbReference>
<keyword evidence="5" id="KW-1185">Reference proteome</keyword>
<protein>
    <submittedName>
        <fullName evidence="4">Uncharacterized protein</fullName>
    </submittedName>
</protein>
<dbReference type="SMART" id="SM00733">
    <property type="entry name" value="Mterf"/>
    <property type="match status" value="6"/>
</dbReference>
<dbReference type="FunFam" id="1.25.70.10:FF:000001">
    <property type="entry name" value="Mitochondrial transcription termination factor-like"/>
    <property type="match status" value="1"/>
</dbReference>
<dbReference type="PANTHER" id="PTHR13068">
    <property type="entry name" value="CGI-12 PROTEIN-RELATED"/>
    <property type="match status" value="1"/>
</dbReference>
<dbReference type="GO" id="GO:0006353">
    <property type="term" value="P:DNA-templated transcription termination"/>
    <property type="evidence" value="ECO:0007669"/>
    <property type="project" value="UniProtKB-KW"/>
</dbReference>
<dbReference type="PANTHER" id="PTHR13068:SF133">
    <property type="entry name" value="MITOCHONDRIAL TRANSCRIPTION TERMINATION FACTOR FAMILY PROTEIN"/>
    <property type="match status" value="1"/>
</dbReference>
<dbReference type="InterPro" id="IPR003690">
    <property type="entry name" value="MTERF"/>
</dbReference>
<organism evidence="4 5">
    <name type="scientific">Cinchona calisaya</name>
    <dbReference type="NCBI Taxonomy" id="153742"/>
    <lineage>
        <taxon>Eukaryota</taxon>
        <taxon>Viridiplantae</taxon>
        <taxon>Streptophyta</taxon>
        <taxon>Embryophyta</taxon>
        <taxon>Tracheophyta</taxon>
        <taxon>Spermatophyta</taxon>
        <taxon>Magnoliopsida</taxon>
        <taxon>eudicotyledons</taxon>
        <taxon>Gunneridae</taxon>
        <taxon>Pentapetalae</taxon>
        <taxon>asterids</taxon>
        <taxon>lamiids</taxon>
        <taxon>Gentianales</taxon>
        <taxon>Rubiaceae</taxon>
        <taxon>Cinchonoideae</taxon>
        <taxon>Cinchoneae</taxon>
        <taxon>Cinchona</taxon>
    </lineage>
</organism>
<evidence type="ECO:0000313" key="4">
    <source>
        <dbReference type="EMBL" id="KAL3529892.1"/>
    </source>
</evidence>
<evidence type="ECO:0000256" key="2">
    <source>
        <dbReference type="ARBA" id="ARBA00022472"/>
    </source>
</evidence>
<dbReference type="Proteomes" id="UP001630127">
    <property type="component" value="Unassembled WGS sequence"/>
</dbReference>
<name>A0ABD3AH70_9GENT</name>
<evidence type="ECO:0000256" key="3">
    <source>
        <dbReference type="ARBA" id="ARBA00022946"/>
    </source>
</evidence>
<dbReference type="InterPro" id="IPR038538">
    <property type="entry name" value="MTERF_sf"/>
</dbReference>
<accession>A0ABD3AH70</accession>
<keyword evidence="2" id="KW-0804">Transcription</keyword>
<dbReference type="AlphaFoldDB" id="A0ABD3AH70"/>
<keyword evidence="2" id="KW-0805">Transcription regulation</keyword>
<reference evidence="4 5" key="1">
    <citation type="submission" date="2024-11" db="EMBL/GenBank/DDBJ databases">
        <title>A near-complete genome assembly of Cinchona calisaya.</title>
        <authorList>
            <person name="Lian D.C."/>
            <person name="Zhao X.W."/>
            <person name="Wei L."/>
        </authorList>
    </citation>
    <scope>NUCLEOTIDE SEQUENCE [LARGE SCALE GENOMIC DNA]</scope>
    <source>
        <tissue evidence="4">Nenye</tissue>
    </source>
</reference>
<keyword evidence="3" id="KW-0809">Transit peptide</keyword>
<comment type="caution">
    <text evidence="4">The sequence shown here is derived from an EMBL/GenBank/DDBJ whole genome shotgun (WGS) entry which is preliminary data.</text>
</comment>
<proteinExistence type="inferred from homology"/>
<gene>
    <name evidence="4" type="ORF">ACH5RR_009214</name>
</gene>
<dbReference type="Gene3D" id="1.25.70.10">
    <property type="entry name" value="Transcription termination factor 3, mitochondrial"/>
    <property type="match status" value="1"/>
</dbReference>
<sequence length="373" mass="42968">MLSLLRTKLFSTHKTTAFGDSFSIRVLHIFQNPSVILAYGISSKASKKSSLIKQKNEEKSQLIKALFKNYGFTDTQLSRIARTSPWVFLTNPQKYLLPKIDFFRSIVGVSDTDLPRILAAHSQLLGCSLENTLIPSYNFFKALLHSDDVVLGMFKRNPRMFQCNVQRIISPNVELLRRIGVPDKFFTYLMRHQPTVVYRSHIKFKRCVDEVIKMGFNPLKSTFLIAVRVLALMPKSTRDRKMEVYRRFGLSDDEMLSIFKLKPDFVCHSEKRIMQTMDFFMNRMKLPSTAIVCCPSALSYQFEKRVIPRCRVVKLLSEKGLVKKNKSLSSFLPLTENAFLNKFVHSYEKELPGIMEIYRGNLSPLKSESGCGE</sequence>
<comment type="similarity">
    <text evidence="1">Belongs to the mTERF family.</text>
</comment>
<keyword evidence="2" id="KW-0806">Transcription termination</keyword>
<dbReference type="Pfam" id="PF02536">
    <property type="entry name" value="mTERF"/>
    <property type="match status" value="1"/>
</dbReference>
<evidence type="ECO:0000256" key="1">
    <source>
        <dbReference type="ARBA" id="ARBA00007692"/>
    </source>
</evidence>